<keyword evidence="4" id="KW-0597">Phosphoprotein</keyword>
<accession>A0A2B7YS01</accession>
<dbReference type="InterPro" id="IPR051014">
    <property type="entry name" value="Cation_Transport_ATPase_IB"/>
</dbReference>
<keyword evidence="12 13" id="KW-0472">Membrane</keyword>
<proteinExistence type="inferred from homology"/>
<keyword evidence="8 13" id="KW-0067">ATP-binding</keyword>
<evidence type="ECO:0000256" key="13">
    <source>
        <dbReference type="RuleBase" id="RU362081"/>
    </source>
</evidence>
<evidence type="ECO:0000313" key="16">
    <source>
        <dbReference type="Proteomes" id="UP000226179"/>
    </source>
</evidence>
<dbReference type="InterPro" id="IPR027256">
    <property type="entry name" value="P-typ_ATPase_IB"/>
</dbReference>
<dbReference type="Gene3D" id="3.40.50.1000">
    <property type="entry name" value="HAD superfamily/HAD-like"/>
    <property type="match status" value="1"/>
</dbReference>
<keyword evidence="11 13" id="KW-1133">Transmembrane helix</keyword>
<evidence type="ECO:0000256" key="8">
    <source>
        <dbReference type="ARBA" id="ARBA00022840"/>
    </source>
</evidence>
<sequence length="614" mass="66938">MKKKKEVIIIISTILFVITLFVKMNQTLQLILMLIAYILLGKDTVLKAIKNVEKGDFFDENFLMTVATLGAIMIGEYPEAVAVMLFYEVGELFQSYAINKSRKSIADMMDIKPEYANVIRDNKSQKIDPDEVQIGETIEIKPGERVPLDAIIIKGESTLDTSALTGESIPVEVREGATILSGCININALIIAKVTKEYFDSTVNKVLDLVENAASKKSTSERLITRFAKIYTPIVIGLAILLAILPPVISGEYNFKLWIFRALSFLVVSCPCAFVISIPLSFFSGIGAASRAGVLIKGGNYLEALSKVDTVVLDKTGTLTKGVFNVQKVIVVDKNIKEDKFISLVAMAESGSNHPISKSIQKYYNKEINTNSINSIKEISGKGIEAVIDNKKILVGNEKLINVPKNISIDDIGTILYVEIDNKFTGYIIISDEIKKDSQKAIKGLKNMGIKKTIMLTGDVEKVAKKVGEDLGIDEIYTNLLPQDKVSKFEEIIKNKNSKGNVVFVGDGINDAPVLARADVGIAMGAMGSDAAIEAADVVIMTDEPSKIVTAIKSSKRTMKIAMQNISLAFGIKAIVLILSALGIADMWMAVFADTGVTILAVLNSFRALKIENN</sequence>
<feature type="transmembrane region" description="Helical" evidence="13">
    <location>
        <begin position="7"/>
        <end position="22"/>
    </location>
</feature>
<dbReference type="FunFam" id="3.40.1110.10:FF:000066">
    <property type="entry name" value="Cadmium-translocating P-type ATPase"/>
    <property type="match status" value="1"/>
</dbReference>
<dbReference type="InterPro" id="IPR023299">
    <property type="entry name" value="ATPase_P-typ_cyto_dom_N"/>
</dbReference>
<dbReference type="PANTHER" id="PTHR48085">
    <property type="entry name" value="CADMIUM/ZINC-TRANSPORTING ATPASE HMA2-RELATED"/>
    <property type="match status" value="1"/>
</dbReference>
<evidence type="ECO:0000256" key="7">
    <source>
        <dbReference type="ARBA" id="ARBA00022741"/>
    </source>
</evidence>
<evidence type="ECO:0000256" key="5">
    <source>
        <dbReference type="ARBA" id="ARBA00022692"/>
    </source>
</evidence>
<dbReference type="FunFam" id="2.70.150.10:FF:000090">
    <property type="entry name" value="Cadmium-translocating P-type ATPase"/>
    <property type="match status" value="1"/>
</dbReference>
<dbReference type="GO" id="GO:0016887">
    <property type="term" value="F:ATP hydrolysis activity"/>
    <property type="evidence" value="ECO:0007669"/>
    <property type="project" value="InterPro"/>
</dbReference>
<dbReference type="GO" id="GO:0046872">
    <property type="term" value="F:metal ion binding"/>
    <property type="evidence" value="ECO:0007669"/>
    <property type="project" value="UniProtKB-KW"/>
</dbReference>
<comment type="similarity">
    <text evidence="2 13">Belongs to the cation transport ATPase (P-type) (TC 3.A.3) family. Type IB subfamily.</text>
</comment>
<dbReference type="EMBL" id="NJGJ01000001">
    <property type="protein sequence ID" value="PGH24426.1"/>
    <property type="molecule type" value="Genomic_DNA"/>
</dbReference>
<dbReference type="NCBIfam" id="TIGR01494">
    <property type="entry name" value="ATPase_P-type"/>
    <property type="match status" value="1"/>
</dbReference>
<dbReference type="PROSITE" id="PS00154">
    <property type="entry name" value="ATPASE_E1_E2"/>
    <property type="match status" value="1"/>
</dbReference>
<dbReference type="GO" id="GO:0019829">
    <property type="term" value="F:ATPase-coupled monoatomic cation transmembrane transporter activity"/>
    <property type="evidence" value="ECO:0007669"/>
    <property type="project" value="InterPro"/>
</dbReference>
<dbReference type="GO" id="GO:0015086">
    <property type="term" value="F:cadmium ion transmembrane transporter activity"/>
    <property type="evidence" value="ECO:0007669"/>
    <property type="project" value="TreeGrafter"/>
</dbReference>
<keyword evidence="6 13" id="KW-0479">Metal-binding</keyword>
<dbReference type="InterPro" id="IPR001757">
    <property type="entry name" value="P_typ_ATPase"/>
</dbReference>
<dbReference type="CDD" id="cd07548">
    <property type="entry name" value="P-type_ATPase-Cd_Zn_Co_like"/>
    <property type="match status" value="1"/>
</dbReference>
<dbReference type="InterPro" id="IPR023298">
    <property type="entry name" value="ATPase_P-typ_TM_dom_sf"/>
</dbReference>
<protein>
    <submittedName>
        <fullName evidence="15">Cadmium-translocating P-type ATPase</fullName>
    </submittedName>
</protein>
<dbReference type="SUPFAM" id="SSF81653">
    <property type="entry name" value="Calcium ATPase, transduction domain A"/>
    <property type="match status" value="1"/>
</dbReference>
<feature type="transmembrane region" description="Helical" evidence="13">
    <location>
        <begin position="566"/>
        <end position="585"/>
    </location>
</feature>
<evidence type="ECO:0000256" key="1">
    <source>
        <dbReference type="ARBA" id="ARBA00004651"/>
    </source>
</evidence>
<dbReference type="NCBIfam" id="TIGR01525">
    <property type="entry name" value="ATPase-IB_hvy"/>
    <property type="match status" value="1"/>
</dbReference>
<dbReference type="GO" id="GO:0005886">
    <property type="term" value="C:plasma membrane"/>
    <property type="evidence" value="ECO:0007669"/>
    <property type="project" value="UniProtKB-SubCell"/>
</dbReference>
<keyword evidence="10" id="KW-1278">Translocase</keyword>
<keyword evidence="5 13" id="KW-0812">Transmembrane</keyword>
<evidence type="ECO:0000256" key="2">
    <source>
        <dbReference type="ARBA" id="ARBA00006024"/>
    </source>
</evidence>
<keyword evidence="3 13" id="KW-1003">Cell membrane</keyword>
<dbReference type="InterPro" id="IPR036412">
    <property type="entry name" value="HAD-like_sf"/>
</dbReference>
<dbReference type="Pfam" id="PF00122">
    <property type="entry name" value="E1-E2_ATPase"/>
    <property type="match status" value="1"/>
</dbReference>
<organism evidence="15 16">
    <name type="scientific">Fusobacterium animalis</name>
    <dbReference type="NCBI Taxonomy" id="76859"/>
    <lineage>
        <taxon>Bacteria</taxon>
        <taxon>Fusobacteriati</taxon>
        <taxon>Fusobacteriota</taxon>
        <taxon>Fusobacteriia</taxon>
        <taxon>Fusobacteriales</taxon>
        <taxon>Fusobacteriaceae</taxon>
        <taxon>Fusobacterium</taxon>
    </lineage>
</organism>
<evidence type="ECO:0000256" key="6">
    <source>
        <dbReference type="ARBA" id="ARBA00022723"/>
    </source>
</evidence>
<reference evidence="15 16" key="1">
    <citation type="submission" date="2017-06" db="EMBL/GenBank/DDBJ databases">
        <title>Draft genome sequence of Fusobacterium nucleatum subsp. animalis KCOM 1280 (=ChDC F318).</title>
        <authorList>
            <person name="Kook J.-K."/>
            <person name="Park S.-N."/>
            <person name="Lim Y.K."/>
            <person name="Roh H."/>
        </authorList>
    </citation>
    <scope>NUCLEOTIDE SEQUENCE [LARGE SCALE GENOMIC DNA]</scope>
    <source>
        <strain evidence="16">KCOM 1280 ( ChDC F318)</strain>
    </source>
</reference>
<dbReference type="Pfam" id="PF00702">
    <property type="entry name" value="Hydrolase"/>
    <property type="match status" value="1"/>
</dbReference>
<evidence type="ECO:0000256" key="11">
    <source>
        <dbReference type="ARBA" id="ARBA00022989"/>
    </source>
</evidence>
<comment type="caution">
    <text evidence="15">The sequence shown here is derived from an EMBL/GenBank/DDBJ whole genome shotgun (WGS) entry which is preliminary data.</text>
</comment>
<keyword evidence="7 13" id="KW-0547">Nucleotide-binding</keyword>
<feature type="transmembrane region" description="Helical" evidence="13">
    <location>
        <begin position="262"/>
        <end position="283"/>
    </location>
</feature>
<evidence type="ECO:0000256" key="10">
    <source>
        <dbReference type="ARBA" id="ARBA00022967"/>
    </source>
</evidence>
<evidence type="ECO:0000313" key="15">
    <source>
        <dbReference type="EMBL" id="PGH24426.1"/>
    </source>
</evidence>
<gene>
    <name evidence="15" type="primary">cadA</name>
    <name evidence="15" type="ORF">RN90_02685</name>
</gene>
<dbReference type="PANTHER" id="PTHR48085:SF5">
    <property type="entry name" value="CADMIUM_ZINC-TRANSPORTING ATPASE HMA4-RELATED"/>
    <property type="match status" value="1"/>
</dbReference>
<dbReference type="InterPro" id="IPR018303">
    <property type="entry name" value="ATPase_P-typ_P_site"/>
</dbReference>
<dbReference type="SUPFAM" id="SSF56784">
    <property type="entry name" value="HAD-like"/>
    <property type="match status" value="1"/>
</dbReference>
<evidence type="ECO:0000256" key="12">
    <source>
        <dbReference type="ARBA" id="ARBA00023136"/>
    </source>
</evidence>
<feature type="domain" description="P-type ATPase A" evidence="14">
    <location>
        <begin position="112"/>
        <end position="211"/>
    </location>
</feature>
<dbReference type="InterPro" id="IPR008250">
    <property type="entry name" value="ATPase_P-typ_transduc_dom_A_sf"/>
</dbReference>
<dbReference type="RefSeq" id="WP_158411347.1">
    <property type="nucleotide sequence ID" value="NZ_CP077150.1"/>
</dbReference>
<keyword evidence="9" id="KW-0460">Magnesium</keyword>
<evidence type="ECO:0000256" key="9">
    <source>
        <dbReference type="ARBA" id="ARBA00022842"/>
    </source>
</evidence>
<comment type="subcellular location">
    <subcellularLocation>
        <location evidence="1">Cell membrane</location>
        <topology evidence="1">Multi-pass membrane protein</topology>
    </subcellularLocation>
</comment>
<dbReference type="Gene3D" id="3.40.1110.10">
    <property type="entry name" value="Calcium-transporting ATPase, cytoplasmic domain N"/>
    <property type="match status" value="1"/>
</dbReference>
<dbReference type="InterPro" id="IPR059000">
    <property type="entry name" value="ATPase_P-type_domA"/>
</dbReference>
<dbReference type="NCBIfam" id="TIGR01512">
    <property type="entry name" value="ATPase-IB2_Cd"/>
    <property type="match status" value="1"/>
</dbReference>
<dbReference type="Proteomes" id="UP000226179">
    <property type="component" value="Unassembled WGS sequence"/>
</dbReference>
<dbReference type="GO" id="GO:0005524">
    <property type="term" value="F:ATP binding"/>
    <property type="evidence" value="ECO:0007669"/>
    <property type="project" value="UniProtKB-UniRule"/>
</dbReference>
<evidence type="ECO:0000256" key="4">
    <source>
        <dbReference type="ARBA" id="ARBA00022553"/>
    </source>
</evidence>
<dbReference type="InterPro" id="IPR023214">
    <property type="entry name" value="HAD_sf"/>
</dbReference>
<evidence type="ECO:0000256" key="3">
    <source>
        <dbReference type="ARBA" id="ARBA00022475"/>
    </source>
</evidence>
<evidence type="ECO:0000259" key="14">
    <source>
        <dbReference type="Pfam" id="PF00122"/>
    </source>
</evidence>
<dbReference type="Gene3D" id="2.70.150.10">
    <property type="entry name" value="Calcium-transporting ATPase, cytoplasmic transduction domain A"/>
    <property type="match status" value="1"/>
</dbReference>
<dbReference type="PRINTS" id="PR00119">
    <property type="entry name" value="CATATPASE"/>
</dbReference>
<dbReference type="AlphaFoldDB" id="A0A2B7YS01"/>
<dbReference type="SUPFAM" id="SSF81665">
    <property type="entry name" value="Calcium ATPase, transmembrane domain M"/>
    <property type="match status" value="1"/>
</dbReference>
<name>A0A2B7YS01_9FUSO</name>
<feature type="transmembrane region" description="Helical" evidence="13">
    <location>
        <begin position="230"/>
        <end position="250"/>
    </location>
</feature>